<gene>
    <name evidence="2" type="ORF">EJB05_50359</name>
</gene>
<organism evidence="2 3">
    <name type="scientific">Eragrostis curvula</name>
    <name type="common">weeping love grass</name>
    <dbReference type="NCBI Taxonomy" id="38414"/>
    <lineage>
        <taxon>Eukaryota</taxon>
        <taxon>Viridiplantae</taxon>
        <taxon>Streptophyta</taxon>
        <taxon>Embryophyta</taxon>
        <taxon>Tracheophyta</taxon>
        <taxon>Spermatophyta</taxon>
        <taxon>Magnoliopsida</taxon>
        <taxon>Liliopsida</taxon>
        <taxon>Poales</taxon>
        <taxon>Poaceae</taxon>
        <taxon>PACMAD clade</taxon>
        <taxon>Chloridoideae</taxon>
        <taxon>Eragrostideae</taxon>
        <taxon>Eragrostidinae</taxon>
        <taxon>Eragrostis</taxon>
    </lineage>
</organism>
<accession>A0A5J9SYL7</accession>
<keyword evidence="3" id="KW-1185">Reference proteome</keyword>
<feature type="region of interest" description="Disordered" evidence="1">
    <location>
        <begin position="1"/>
        <end position="26"/>
    </location>
</feature>
<evidence type="ECO:0000256" key="1">
    <source>
        <dbReference type="SAM" id="MobiDB-lite"/>
    </source>
</evidence>
<protein>
    <submittedName>
        <fullName evidence="2">Uncharacterized protein</fullName>
    </submittedName>
</protein>
<dbReference type="Gramene" id="TVU04070">
    <property type="protein sequence ID" value="TVU04070"/>
    <property type="gene ID" value="EJB05_50359"/>
</dbReference>
<dbReference type="AlphaFoldDB" id="A0A5J9SYL7"/>
<comment type="caution">
    <text evidence="2">The sequence shown here is derived from an EMBL/GenBank/DDBJ whole genome shotgun (WGS) entry which is preliminary data.</text>
</comment>
<dbReference type="Proteomes" id="UP000324897">
    <property type="component" value="Unassembled WGS sequence"/>
</dbReference>
<evidence type="ECO:0000313" key="2">
    <source>
        <dbReference type="EMBL" id="TVU04070.1"/>
    </source>
</evidence>
<dbReference type="EMBL" id="RWGY01000102">
    <property type="protein sequence ID" value="TVU04070.1"/>
    <property type="molecule type" value="Genomic_DNA"/>
</dbReference>
<evidence type="ECO:0000313" key="3">
    <source>
        <dbReference type="Proteomes" id="UP000324897"/>
    </source>
</evidence>
<name>A0A5J9SYL7_9POAL</name>
<sequence>MAQPNPGPRGESPASQGTNSDHGAHVGWKKEIDQLLTSLRKVGIVEIDDQIGAVIISDWVAGIIKAEAKRGTRPNYSGYAAVITLRDGQSSFPCPD</sequence>
<reference evidence="2 3" key="1">
    <citation type="journal article" date="2019" name="Sci. Rep.">
        <title>A high-quality genome of Eragrostis curvula grass provides insights into Poaceae evolution and supports new strategies to enhance forage quality.</title>
        <authorList>
            <person name="Carballo J."/>
            <person name="Santos B.A.C.M."/>
            <person name="Zappacosta D."/>
            <person name="Garbus I."/>
            <person name="Selva J.P."/>
            <person name="Gallo C.A."/>
            <person name="Diaz A."/>
            <person name="Albertini E."/>
            <person name="Caccamo M."/>
            <person name="Echenique V."/>
        </authorList>
    </citation>
    <scope>NUCLEOTIDE SEQUENCE [LARGE SCALE GENOMIC DNA]</scope>
    <source>
        <strain evidence="3">cv. Victoria</strain>
        <tissue evidence="2">Leaf</tissue>
    </source>
</reference>
<proteinExistence type="predicted"/>